<dbReference type="InterPro" id="IPR001842">
    <property type="entry name" value="Peptidase_M36"/>
</dbReference>
<keyword evidence="4" id="KW-0964">Secreted</keyword>
<sequence length="1275" mass="134323">MGALAAASAMLVAFPMCAGDGSPTASIPENEITPEEAEARAALAHTPLGHVVSTNAVGKARFVIGSAEMGPASAQGIGGGARLTSGSGTARAPAWKVGSELASRIHLSRHAEMLGLNEPAVRAAVVTSTHALQGGGRIVQFEQRVDGVPVFHTRASVLLDANQNLVSLTSNLHPAAVGTKAVAFPTTAESALAHVYAAHFGVALPPSAIRDRGIEGGGDARDYAVSTPADAPRLLDATAQRVLFPRGDELVPAYHIEFIGRAPGSVEDDGYAYVLDAVSGALLYKASITASEAFKYRVWADRDGIHTPADGPYKRAVPYRDPPVPSNPEPAYADMELVTMEGFNTNRDGRADPWLPAGATVTSGNNVHAYSDRNDTHESDAGVAVGDGFEPGVDIEADLTDVAQRAFDRTYDPAAEPESSANQIKAAVTQLFYVTNWLHDYWYDSGFDEAAGVAQMDNFGRGGVAGDPMLAEAQDGAQFGLANNANMSTRTDGKSPRMQMYVWNPAIKRNLTTNPPIAFDEGWGAARSFGAQSFDVQPAGREIVLANDGSANPTWACGRPTNVAGKIAVIDRGGAEATCSIPKKLQNAKLGGALGALFVNDTLTGAQVLSSMPTDAEKADLAGFPILTLSQKNGAELKAKLAQGTVTAARMFRDVESPKHDGTIDNSIVAHEWGHYFHHRLVVCGSPSCGGMSEGWGDFNALFMSVRANDALEEAAFPAAQYATAGSAPEGSNYYGIRRAPYSTSFAKNPFTFKHVSKKAALPATAPLAITSVDMSELHNVGEVWAETLFEAYAGFLQAATGTFEEKKRRFSKYIVAGMKLTPVEPTFTEQRDAILTAVLAGGSPSEFEAVAGGFRKRGLGTGAIAPPTGSETLEEVVEDFTAKGNIAVQSTGLEATLGCDSDGHLDAGETGKFTVEVKNLGWTPLANTKVTVRSSDPNIVFDHTTESVPELSPLWQVAKLSFAVTVKESARPRTVLPITVKVENPDSAIPSREYKYETLANYDDALKVSATDDVESERVAWMFAGTGEKLFNVWGRAGAPDNHVWHAEDMGITTDERLVSPDLVVGSAGDFTIAFKHRYRFEFTAATSSKPAVYFDGGVLELSEDGGATWKDISTYNGVNPGYVGDLESDNPLPARRAWAASSENYPAFKGVSLNLGSSLAGKTVKVRFRVVTDGGVGAPGWDIDDIAFGGITNKPFAALVDDVTPCVQPIPDAGTGGDAGGGKGLGSTHDDSGCSVASSGARAEGTSRAAVRLGLALGLLAFVRRRRGDAVHR</sequence>
<comment type="similarity">
    <text evidence="3">Belongs to the peptidase M36 family.</text>
</comment>
<evidence type="ECO:0000256" key="9">
    <source>
        <dbReference type="ARBA" id="ARBA00023049"/>
    </source>
</evidence>
<evidence type="ECO:0000256" key="3">
    <source>
        <dbReference type="ARBA" id="ARBA00006006"/>
    </source>
</evidence>
<dbReference type="Gene3D" id="3.50.30.30">
    <property type="match status" value="1"/>
</dbReference>
<feature type="region of interest" description="Disordered" evidence="11">
    <location>
        <begin position="1215"/>
        <end position="1241"/>
    </location>
</feature>
<feature type="compositionally biased region" description="Gly residues" evidence="11">
    <location>
        <begin position="1216"/>
        <end position="1227"/>
    </location>
</feature>
<dbReference type="PANTHER" id="PTHR33478">
    <property type="entry name" value="EXTRACELLULAR METALLOPROTEINASE MEP"/>
    <property type="match status" value="1"/>
</dbReference>
<keyword evidence="7" id="KW-0378">Hydrolase</keyword>
<evidence type="ECO:0000256" key="10">
    <source>
        <dbReference type="ARBA" id="ARBA00023145"/>
    </source>
</evidence>
<keyword evidence="15" id="KW-1185">Reference proteome</keyword>
<feature type="domain" description="PA" evidence="13">
    <location>
        <begin position="553"/>
        <end position="637"/>
    </location>
</feature>
<evidence type="ECO:0000313" key="14">
    <source>
        <dbReference type="EMBL" id="WXB20130.1"/>
    </source>
</evidence>
<dbReference type="Pfam" id="PF02128">
    <property type="entry name" value="Peptidase_M36"/>
    <property type="match status" value="1"/>
</dbReference>
<gene>
    <name evidence="14" type="ORF">LZC94_23290</name>
</gene>
<comment type="subcellular location">
    <subcellularLocation>
        <location evidence="2">Secreted</location>
    </subcellularLocation>
</comment>
<dbReference type="Proteomes" id="UP001370348">
    <property type="component" value="Chromosome"/>
</dbReference>
<evidence type="ECO:0000256" key="5">
    <source>
        <dbReference type="ARBA" id="ARBA00022670"/>
    </source>
</evidence>
<evidence type="ECO:0000256" key="6">
    <source>
        <dbReference type="ARBA" id="ARBA00022723"/>
    </source>
</evidence>
<evidence type="ECO:0000259" key="13">
    <source>
        <dbReference type="Pfam" id="PF02225"/>
    </source>
</evidence>
<comment type="cofactor">
    <cofactor evidence="1">
        <name>Zn(2+)</name>
        <dbReference type="ChEBI" id="CHEBI:29105"/>
    </cofactor>
</comment>
<reference evidence="14 15" key="1">
    <citation type="submission" date="2021-12" db="EMBL/GenBank/DDBJ databases">
        <title>Discovery of the Pendulisporaceae a myxobacterial family with distinct sporulation behavior and unique specialized metabolism.</title>
        <authorList>
            <person name="Garcia R."/>
            <person name="Popoff A."/>
            <person name="Bader C.D."/>
            <person name="Loehr J."/>
            <person name="Walesch S."/>
            <person name="Walt C."/>
            <person name="Boldt J."/>
            <person name="Bunk B."/>
            <person name="Haeckl F.J.F.P.J."/>
            <person name="Gunesch A.P."/>
            <person name="Birkelbach J."/>
            <person name="Nuebel U."/>
            <person name="Pietschmann T."/>
            <person name="Bach T."/>
            <person name="Mueller R."/>
        </authorList>
    </citation>
    <scope>NUCLEOTIDE SEQUENCE [LARGE SCALE GENOMIC DNA]</scope>
    <source>
        <strain evidence="14 15">MSr11954</strain>
    </source>
</reference>
<dbReference type="EMBL" id="CP089984">
    <property type="protein sequence ID" value="WXB20130.1"/>
    <property type="molecule type" value="Genomic_DNA"/>
</dbReference>
<dbReference type="InterPro" id="IPR027268">
    <property type="entry name" value="Peptidase_M4/M1_CTD_sf"/>
</dbReference>
<protein>
    <submittedName>
        <fullName evidence="14">M36 family metallopeptidase</fullName>
    </submittedName>
</protein>
<evidence type="ECO:0000256" key="1">
    <source>
        <dbReference type="ARBA" id="ARBA00001947"/>
    </source>
</evidence>
<dbReference type="PANTHER" id="PTHR33478:SF1">
    <property type="entry name" value="EXTRACELLULAR METALLOPROTEINASE MEP"/>
    <property type="match status" value="1"/>
</dbReference>
<dbReference type="RefSeq" id="WP_394829735.1">
    <property type="nucleotide sequence ID" value="NZ_CP089984.1"/>
</dbReference>
<evidence type="ECO:0000256" key="4">
    <source>
        <dbReference type="ARBA" id="ARBA00022525"/>
    </source>
</evidence>
<name>A0ABZ2MC86_9BACT</name>
<dbReference type="Gene3D" id="2.60.120.260">
    <property type="entry name" value="Galactose-binding domain-like"/>
    <property type="match status" value="1"/>
</dbReference>
<keyword evidence="5" id="KW-0645">Protease</keyword>
<organism evidence="14 15">
    <name type="scientific">Pendulispora albinea</name>
    <dbReference type="NCBI Taxonomy" id="2741071"/>
    <lineage>
        <taxon>Bacteria</taxon>
        <taxon>Pseudomonadati</taxon>
        <taxon>Myxococcota</taxon>
        <taxon>Myxococcia</taxon>
        <taxon>Myxococcales</taxon>
        <taxon>Sorangiineae</taxon>
        <taxon>Pendulisporaceae</taxon>
        <taxon>Pendulispora</taxon>
    </lineage>
</organism>
<dbReference type="SUPFAM" id="SSF55486">
    <property type="entry name" value="Metalloproteases ('zincins'), catalytic domain"/>
    <property type="match status" value="1"/>
</dbReference>
<dbReference type="Pfam" id="PF02225">
    <property type="entry name" value="PA"/>
    <property type="match status" value="1"/>
</dbReference>
<keyword evidence="6" id="KW-0479">Metal-binding</keyword>
<evidence type="ECO:0000256" key="11">
    <source>
        <dbReference type="SAM" id="MobiDB-lite"/>
    </source>
</evidence>
<dbReference type="InterPro" id="IPR050371">
    <property type="entry name" value="Fungal_virulence_M36"/>
</dbReference>
<evidence type="ECO:0000313" key="15">
    <source>
        <dbReference type="Proteomes" id="UP001370348"/>
    </source>
</evidence>
<proteinExistence type="inferred from homology"/>
<evidence type="ECO:0000256" key="12">
    <source>
        <dbReference type="SAM" id="SignalP"/>
    </source>
</evidence>
<keyword evidence="8" id="KW-0862">Zinc</keyword>
<dbReference type="SUPFAM" id="SSF52025">
    <property type="entry name" value="PA domain"/>
    <property type="match status" value="1"/>
</dbReference>
<evidence type="ECO:0000256" key="2">
    <source>
        <dbReference type="ARBA" id="ARBA00004613"/>
    </source>
</evidence>
<feature type="signal peptide" evidence="12">
    <location>
        <begin position="1"/>
        <end position="18"/>
    </location>
</feature>
<feature type="chain" id="PRO_5047078648" evidence="12">
    <location>
        <begin position="19"/>
        <end position="1275"/>
    </location>
</feature>
<accession>A0ABZ2MC86</accession>
<evidence type="ECO:0000256" key="8">
    <source>
        <dbReference type="ARBA" id="ARBA00022833"/>
    </source>
</evidence>
<dbReference type="Gene3D" id="1.10.390.10">
    <property type="entry name" value="Neutral Protease Domain 2"/>
    <property type="match status" value="1"/>
</dbReference>
<keyword evidence="12" id="KW-0732">Signal</keyword>
<dbReference type="InterPro" id="IPR003137">
    <property type="entry name" value="PA_domain"/>
</dbReference>
<dbReference type="Gene3D" id="3.10.170.10">
    <property type="match status" value="1"/>
</dbReference>
<evidence type="ECO:0000256" key="7">
    <source>
        <dbReference type="ARBA" id="ARBA00022801"/>
    </source>
</evidence>
<dbReference type="InterPro" id="IPR046450">
    <property type="entry name" value="PA_dom_sf"/>
</dbReference>
<keyword evidence="10" id="KW-0865">Zymogen</keyword>
<keyword evidence="9" id="KW-0482">Metalloprotease</keyword>